<keyword evidence="3" id="KW-1185">Reference proteome</keyword>
<organism evidence="2 3">
    <name type="scientific">Halomonas cerina</name>
    <dbReference type="NCBI Taxonomy" id="447424"/>
    <lineage>
        <taxon>Bacteria</taxon>
        <taxon>Pseudomonadati</taxon>
        <taxon>Pseudomonadota</taxon>
        <taxon>Gammaproteobacteria</taxon>
        <taxon>Oceanospirillales</taxon>
        <taxon>Halomonadaceae</taxon>
        <taxon>Halomonas</taxon>
    </lineage>
</organism>
<gene>
    <name evidence="2" type="ORF">FHR94_002019</name>
</gene>
<proteinExistence type="predicted"/>
<keyword evidence="1" id="KW-0812">Transmembrane</keyword>
<dbReference type="InterPro" id="IPR014717">
    <property type="entry name" value="Transl_elong_EF1B/ribsomal_bS6"/>
</dbReference>
<evidence type="ECO:0000313" key="2">
    <source>
        <dbReference type="EMBL" id="MBB3190785.1"/>
    </source>
</evidence>
<protein>
    <submittedName>
        <fullName evidence="2">Type IV pilus assembly protein PilO</fullName>
    </submittedName>
</protein>
<name>A0A839VA39_9GAMM</name>
<comment type="caution">
    <text evidence="2">The sequence shown here is derived from an EMBL/GenBank/DDBJ whole genome shotgun (WGS) entry which is preliminary data.</text>
</comment>
<dbReference type="InterPro" id="IPR007445">
    <property type="entry name" value="PilO"/>
</dbReference>
<dbReference type="RefSeq" id="WP_183325572.1">
    <property type="nucleotide sequence ID" value="NZ_JACHXP010000008.1"/>
</dbReference>
<evidence type="ECO:0000256" key="1">
    <source>
        <dbReference type="SAM" id="Phobius"/>
    </source>
</evidence>
<dbReference type="Gene3D" id="3.30.70.60">
    <property type="match status" value="1"/>
</dbReference>
<accession>A0A839VA39</accession>
<dbReference type="GO" id="GO:0043107">
    <property type="term" value="P:type IV pilus-dependent motility"/>
    <property type="evidence" value="ECO:0007669"/>
    <property type="project" value="InterPro"/>
</dbReference>
<reference evidence="2 3" key="1">
    <citation type="submission" date="2020-08" db="EMBL/GenBank/DDBJ databases">
        <title>Genomic Encyclopedia of Type Strains, Phase III (KMG-III): the genomes of soil and plant-associated and newly described type strains.</title>
        <authorList>
            <person name="Whitman W."/>
        </authorList>
    </citation>
    <scope>NUCLEOTIDE SEQUENCE [LARGE SCALE GENOMIC DNA]</scope>
    <source>
        <strain evidence="2 3">CECT 7282</strain>
    </source>
</reference>
<dbReference type="EMBL" id="JACHXP010000008">
    <property type="protein sequence ID" value="MBB3190785.1"/>
    <property type="molecule type" value="Genomic_DNA"/>
</dbReference>
<keyword evidence="1" id="KW-1133">Transmembrane helix</keyword>
<dbReference type="GO" id="GO:0043683">
    <property type="term" value="P:type IV pilus assembly"/>
    <property type="evidence" value="ECO:0007669"/>
    <property type="project" value="InterPro"/>
</dbReference>
<dbReference type="Proteomes" id="UP000547614">
    <property type="component" value="Unassembled WGS sequence"/>
</dbReference>
<dbReference type="Pfam" id="PF04350">
    <property type="entry name" value="PilO"/>
    <property type="match status" value="1"/>
</dbReference>
<feature type="transmembrane region" description="Helical" evidence="1">
    <location>
        <begin position="28"/>
        <end position="50"/>
    </location>
</feature>
<dbReference type="PANTHER" id="PTHR39555">
    <property type="entry name" value="FIMBRIAL ASSEMBLY PROTEIN PILO-LIKE PROTEIN-RELATED"/>
    <property type="match status" value="1"/>
</dbReference>
<dbReference type="AlphaFoldDB" id="A0A839VA39"/>
<dbReference type="PANTHER" id="PTHR39555:SF1">
    <property type="entry name" value="TYPE IV PILUS INNER MEMBRANE COMPONENT PILO"/>
    <property type="match status" value="1"/>
</dbReference>
<dbReference type="PIRSF" id="PIRSF016482">
    <property type="entry name" value="PilO"/>
    <property type="match status" value="1"/>
</dbReference>
<keyword evidence="1" id="KW-0472">Membrane</keyword>
<sequence length="212" mass="23676">MSLSGEFRRLRELDWGELDIKEAGSWPLLLQLCCALLVMGLTFAGMYWYLAAPRAEALASAREEEAQLLRDYRRKSAQAADLPALRAQVEALDARLSTLVAMLPGGAEIPSLIDSISETALDNQLTIDIIRLRSPETREFYVERPFDIRVQGDYHRIASFIAGIADLPRVVTQHDFSLAPVDDGGRLQLSMLARTYSYRSDEERAAAEEEGS</sequence>
<evidence type="ECO:0000313" key="3">
    <source>
        <dbReference type="Proteomes" id="UP000547614"/>
    </source>
</evidence>